<feature type="transmembrane region" description="Helical" evidence="1">
    <location>
        <begin position="88"/>
        <end position="110"/>
    </location>
</feature>
<dbReference type="PANTHER" id="PTHR35179">
    <property type="entry name" value="PROTEIN CBG02620"/>
    <property type="match status" value="1"/>
</dbReference>
<feature type="transmembrane region" description="Helical" evidence="1">
    <location>
        <begin position="130"/>
        <end position="148"/>
    </location>
</feature>
<evidence type="ECO:0000313" key="2">
    <source>
        <dbReference type="EMBL" id="KXJ85544.1"/>
    </source>
</evidence>
<dbReference type="InParanoid" id="A0A136IL03"/>
<keyword evidence="1" id="KW-0472">Membrane</keyword>
<gene>
    <name evidence="2" type="ORF">Micbo1qcDRAFT_108513</name>
</gene>
<feature type="transmembrane region" description="Helical" evidence="1">
    <location>
        <begin position="20"/>
        <end position="38"/>
    </location>
</feature>
<evidence type="ECO:0008006" key="4">
    <source>
        <dbReference type="Google" id="ProtNLM"/>
    </source>
</evidence>
<reference evidence="3" key="1">
    <citation type="submission" date="2016-02" db="EMBL/GenBank/DDBJ databases">
        <title>Draft genome sequence of Microdochium bolleyi, a fungal endophyte of beachgrass.</title>
        <authorList>
            <consortium name="DOE Joint Genome Institute"/>
            <person name="David A.S."/>
            <person name="May G."/>
            <person name="Haridas S."/>
            <person name="Lim J."/>
            <person name="Wang M."/>
            <person name="Labutti K."/>
            <person name="Lipzen A."/>
            <person name="Barry K."/>
            <person name="Grigoriev I.V."/>
        </authorList>
    </citation>
    <scope>NUCLEOTIDE SEQUENCE [LARGE SCALE GENOMIC DNA]</scope>
    <source>
        <strain evidence="3">J235TASD1</strain>
    </source>
</reference>
<dbReference type="PANTHER" id="PTHR35179:SF1">
    <property type="entry name" value="INTEGRAL MEMBRANE PROTEIN"/>
    <property type="match status" value="1"/>
</dbReference>
<organism evidence="2 3">
    <name type="scientific">Microdochium bolleyi</name>
    <dbReference type="NCBI Taxonomy" id="196109"/>
    <lineage>
        <taxon>Eukaryota</taxon>
        <taxon>Fungi</taxon>
        <taxon>Dikarya</taxon>
        <taxon>Ascomycota</taxon>
        <taxon>Pezizomycotina</taxon>
        <taxon>Sordariomycetes</taxon>
        <taxon>Xylariomycetidae</taxon>
        <taxon>Xylariales</taxon>
        <taxon>Microdochiaceae</taxon>
        <taxon>Microdochium</taxon>
    </lineage>
</organism>
<accession>A0A136IL03</accession>
<feature type="non-terminal residue" evidence="2">
    <location>
        <position position="259"/>
    </location>
</feature>
<feature type="transmembrane region" description="Helical" evidence="1">
    <location>
        <begin position="198"/>
        <end position="222"/>
    </location>
</feature>
<dbReference type="Proteomes" id="UP000070501">
    <property type="component" value="Unassembled WGS sequence"/>
</dbReference>
<keyword evidence="1" id="KW-1133">Transmembrane helix</keyword>
<feature type="transmembrane region" description="Helical" evidence="1">
    <location>
        <begin position="168"/>
        <end position="186"/>
    </location>
</feature>
<keyword evidence="1" id="KW-0812">Transmembrane</keyword>
<dbReference type="AlphaFoldDB" id="A0A136IL03"/>
<sequence length="259" mass="30137">MVGLFMPENYIQVAPSAIEMNIASLVWGLSMAFAMFSFSNGVRQTWGIWKRTKSFNTYVTFVWIEWLVCFLLSPILWFYLWGAIQPSFALFFVILCLWSLQVQCIIQIIINRIALLKRDRTRIRQLQWSAFLIIGAINISVFCIWIPAQLQVSQTFITINFYWDRLEKGIFAILDMSLNVYFVRLIRSKLISNGLTKYLPLFWYNCVMICVSIALDVILIGMMSVGDGFIYTQFHPLVYFIKLHIEMSLANLITKSVQA</sequence>
<dbReference type="EMBL" id="KQ964279">
    <property type="protein sequence ID" value="KXJ85544.1"/>
    <property type="molecule type" value="Genomic_DNA"/>
</dbReference>
<evidence type="ECO:0000313" key="3">
    <source>
        <dbReference type="Proteomes" id="UP000070501"/>
    </source>
</evidence>
<protein>
    <recommendedName>
        <fullName evidence="4">Integral membrane protein</fullName>
    </recommendedName>
</protein>
<name>A0A136IL03_9PEZI</name>
<keyword evidence="3" id="KW-1185">Reference proteome</keyword>
<feature type="transmembrane region" description="Helical" evidence="1">
    <location>
        <begin position="58"/>
        <end position="82"/>
    </location>
</feature>
<evidence type="ECO:0000256" key="1">
    <source>
        <dbReference type="SAM" id="Phobius"/>
    </source>
</evidence>
<proteinExistence type="predicted"/>
<dbReference type="OrthoDB" id="3205825at2759"/>